<keyword evidence="2" id="KW-0812">Transmembrane</keyword>
<evidence type="ECO:0000256" key="1">
    <source>
        <dbReference type="ARBA" id="ARBA00007367"/>
    </source>
</evidence>
<dbReference type="InterPro" id="IPR051843">
    <property type="entry name" value="CPA1_transporter"/>
</dbReference>
<dbReference type="PANTHER" id="PTHR31102">
    <property type="match status" value="1"/>
</dbReference>
<feature type="transmembrane region" description="Helical" evidence="2">
    <location>
        <begin position="21"/>
        <end position="42"/>
    </location>
</feature>
<dbReference type="RefSeq" id="XP_023590515.1">
    <property type="nucleotide sequence ID" value="XM_023734747.1"/>
</dbReference>
<comment type="similarity">
    <text evidence="1">Belongs to the monovalent cation:proton antiporter 1 (CPA1) transporter (TC 2.A.36) family.</text>
</comment>
<dbReference type="AlphaFoldDB" id="A0A2Y9R4V6"/>
<keyword evidence="2" id="KW-1133">Transmembrane helix</keyword>
<evidence type="ECO:0000313" key="4">
    <source>
        <dbReference type="RefSeq" id="XP_023590515.1"/>
    </source>
</evidence>
<name>A0A2Y9R4V6_TRIMA</name>
<protein>
    <submittedName>
        <fullName evidence="4">Sodium/hydrogen exchanger 9B2-like</fullName>
    </submittedName>
</protein>
<dbReference type="GO" id="GO:0098662">
    <property type="term" value="P:inorganic cation transmembrane transport"/>
    <property type="evidence" value="ECO:0007669"/>
    <property type="project" value="TreeGrafter"/>
</dbReference>
<reference evidence="4" key="1">
    <citation type="submission" date="2025-08" db="UniProtKB">
        <authorList>
            <consortium name="RefSeq"/>
        </authorList>
    </citation>
    <scope>IDENTIFICATION</scope>
</reference>
<organism evidence="3 4">
    <name type="scientific">Trichechus manatus latirostris</name>
    <name type="common">Florida manatee</name>
    <dbReference type="NCBI Taxonomy" id="127582"/>
    <lineage>
        <taxon>Eukaryota</taxon>
        <taxon>Metazoa</taxon>
        <taxon>Chordata</taxon>
        <taxon>Craniata</taxon>
        <taxon>Vertebrata</taxon>
        <taxon>Euteleostomi</taxon>
        <taxon>Mammalia</taxon>
        <taxon>Eutheria</taxon>
        <taxon>Afrotheria</taxon>
        <taxon>Sirenia</taxon>
        <taxon>Trichechidae</taxon>
        <taxon>Trichechus</taxon>
    </lineage>
</organism>
<dbReference type="GeneID" id="111821225"/>
<dbReference type="PANTHER" id="PTHR31102:SF14">
    <property type="entry name" value="SODIUM_HYDROGEN EXCHANGER 9B2"/>
    <property type="match status" value="1"/>
</dbReference>
<dbReference type="Proteomes" id="UP000248480">
    <property type="component" value="Unplaced"/>
</dbReference>
<sequence>MLLLKKEGYGVEKGVPTLLRAAGSFNAILAVTGFNTCLGIAFSTGSTVINVLSGVLRVLTGVATGSLLGLFIQYFSSSDQVKEIICEKVMR</sequence>
<keyword evidence="2" id="KW-0472">Membrane</keyword>
<evidence type="ECO:0000256" key="2">
    <source>
        <dbReference type="SAM" id="Phobius"/>
    </source>
</evidence>
<feature type="transmembrane region" description="Helical" evidence="2">
    <location>
        <begin position="54"/>
        <end position="75"/>
    </location>
</feature>
<proteinExistence type="inferred from homology"/>
<dbReference type="KEGG" id="tmu:111821225"/>
<accession>A0A2Y9R4V6</accession>
<evidence type="ECO:0000313" key="3">
    <source>
        <dbReference type="Proteomes" id="UP000248480"/>
    </source>
</evidence>
<keyword evidence="3" id="KW-1185">Reference proteome</keyword>
<dbReference type="InParanoid" id="A0A2Y9R4V6"/>
<gene>
    <name evidence="4" type="primary">LOC111821225</name>
</gene>